<accession>A0ABV5ZSM5</accession>
<dbReference type="RefSeq" id="WP_377850174.1">
    <property type="nucleotide sequence ID" value="NZ_JBHLZU010000002.1"/>
</dbReference>
<organism evidence="1 2">
    <name type="scientific">Allokutzneria oryzae</name>
    <dbReference type="NCBI Taxonomy" id="1378989"/>
    <lineage>
        <taxon>Bacteria</taxon>
        <taxon>Bacillati</taxon>
        <taxon>Actinomycetota</taxon>
        <taxon>Actinomycetes</taxon>
        <taxon>Pseudonocardiales</taxon>
        <taxon>Pseudonocardiaceae</taxon>
        <taxon>Allokutzneria</taxon>
    </lineage>
</organism>
<name>A0ABV5ZSM5_9PSEU</name>
<gene>
    <name evidence="1" type="ORF">ACFFQA_03930</name>
</gene>
<sequence length="262" mass="29198">MNGIDDDRLALAPSLTRDEVDEILGDLDKQIELLRAAERVTEAHYRRMSEAHRRARVPRSGLNISHPLSVISTEAMFLAEQHNTATKESYRKVAAWFADIAVLALEEAVLGTPVEPARVVAPINPGLLSRAQLLDVVRRYRPESPDGLVDEHLLDADDARQALWGSEWNDYWLCRLPEMSTLDKLPELSGQVYSEVRAALKQVLLAVQAGQTAIAMEDVEGPLTVDELARARELNAALQRMPELLVEFARVILRSLPTLRAA</sequence>
<comment type="caution">
    <text evidence="1">The sequence shown here is derived from an EMBL/GenBank/DDBJ whole genome shotgun (WGS) entry which is preliminary data.</text>
</comment>
<protein>
    <submittedName>
        <fullName evidence="1">Uncharacterized protein</fullName>
    </submittedName>
</protein>
<reference evidence="1 2" key="1">
    <citation type="submission" date="2024-09" db="EMBL/GenBank/DDBJ databases">
        <authorList>
            <person name="Sun Q."/>
            <person name="Mori K."/>
        </authorList>
    </citation>
    <scope>NUCLEOTIDE SEQUENCE [LARGE SCALE GENOMIC DNA]</scope>
    <source>
        <strain evidence="1 2">TBRC 7907</strain>
    </source>
</reference>
<evidence type="ECO:0000313" key="2">
    <source>
        <dbReference type="Proteomes" id="UP001589693"/>
    </source>
</evidence>
<dbReference type="Proteomes" id="UP001589693">
    <property type="component" value="Unassembled WGS sequence"/>
</dbReference>
<evidence type="ECO:0000313" key="1">
    <source>
        <dbReference type="EMBL" id="MFB9903079.1"/>
    </source>
</evidence>
<proteinExistence type="predicted"/>
<keyword evidence="2" id="KW-1185">Reference proteome</keyword>
<dbReference type="EMBL" id="JBHLZU010000002">
    <property type="protein sequence ID" value="MFB9903079.1"/>
    <property type="molecule type" value="Genomic_DNA"/>
</dbReference>